<feature type="transmembrane region" description="Helical" evidence="9">
    <location>
        <begin position="144"/>
        <end position="163"/>
    </location>
</feature>
<evidence type="ECO:0000313" key="13">
    <source>
        <dbReference type="Proteomes" id="UP000178602"/>
    </source>
</evidence>
<name>A0A1F4T4A1_UNCSA</name>
<evidence type="ECO:0000259" key="11">
    <source>
        <dbReference type="PROSITE" id="PS50928"/>
    </source>
</evidence>
<dbReference type="EMBL" id="MEUG01000001">
    <property type="protein sequence ID" value="OGC27621.1"/>
    <property type="molecule type" value="Genomic_DNA"/>
</dbReference>
<accession>A0A1F4T4A1</accession>
<evidence type="ECO:0000256" key="7">
    <source>
        <dbReference type="ARBA" id="ARBA00022989"/>
    </source>
</evidence>
<dbReference type="Gene3D" id="1.10.3720.10">
    <property type="entry name" value="MetI-like"/>
    <property type="match status" value="1"/>
</dbReference>
<gene>
    <name evidence="12" type="ORF">A3K49_01180</name>
</gene>
<dbReference type="CDD" id="cd06261">
    <property type="entry name" value="TM_PBP2"/>
    <property type="match status" value="1"/>
</dbReference>
<keyword evidence="4 10" id="KW-1003">Cell membrane</keyword>
<evidence type="ECO:0000256" key="3">
    <source>
        <dbReference type="ARBA" id="ARBA00022448"/>
    </source>
</evidence>
<dbReference type="GO" id="GO:0005315">
    <property type="term" value="F:phosphate transmembrane transporter activity"/>
    <property type="evidence" value="ECO:0007669"/>
    <property type="project" value="InterPro"/>
</dbReference>
<dbReference type="InterPro" id="IPR000515">
    <property type="entry name" value="MetI-like"/>
</dbReference>
<evidence type="ECO:0000256" key="1">
    <source>
        <dbReference type="ARBA" id="ARBA00004651"/>
    </source>
</evidence>
<organism evidence="12 13">
    <name type="scientific">candidate division WOR-1 bacterium RIFOXYC12_FULL_54_18</name>
    <dbReference type="NCBI Taxonomy" id="1802584"/>
    <lineage>
        <taxon>Bacteria</taxon>
        <taxon>Bacillati</taxon>
        <taxon>Saganbacteria</taxon>
    </lineage>
</organism>
<dbReference type="Pfam" id="PF00528">
    <property type="entry name" value="BPD_transp_1"/>
    <property type="match status" value="1"/>
</dbReference>
<comment type="caution">
    <text evidence="12">The sequence shown here is derived from an EMBL/GenBank/DDBJ whole genome shotgun (WGS) entry which is preliminary data.</text>
</comment>
<feature type="transmembrane region" description="Helical" evidence="9">
    <location>
        <begin position="67"/>
        <end position="91"/>
    </location>
</feature>
<evidence type="ECO:0000256" key="10">
    <source>
        <dbReference type="RuleBase" id="RU363054"/>
    </source>
</evidence>
<dbReference type="GO" id="GO:0005886">
    <property type="term" value="C:plasma membrane"/>
    <property type="evidence" value="ECO:0007669"/>
    <property type="project" value="UniProtKB-SubCell"/>
</dbReference>
<dbReference type="NCBIfam" id="TIGR02138">
    <property type="entry name" value="phosphate_pstC"/>
    <property type="match status" value="1"/>
</dbReference>
<keyword evidence="3 9" id="KW-0813">Transport</keyword>
<dbReference type="InterPro" id="IPR011864">
    <property type="entry name" value="Phosphate_PstC"/>
</dbReference>
<feature type="transmembrane region" description="Helical" evidence="9">
    <location>
        <begin position="257"/>
        <end position="283"/>
    </location>
</feature>
<evidence type="ECO:0000256" key="8">
    <source>
        <dbReference type="ARBA" id="ARBA00023136"/>
    </source>
</evidence>
<dbReference type="SUPFAM" id="SSF161098">
    <property type="entry name" value="MetI-like"/>
    <property type="match status" value="1"/>
</dbReference>
<evidence type="ECO:0000256" key="2">
    <source>
        <dbReference type="ARBA" id="ARBA00007069"/>
    </source>
</evidence>
<proteinExistence type="inferred from homology"/>
<evidence type="ECO:0000313" key="12">
    <source>
        <dbReference type="EMBL" id="OGC27621.1"/>
    </source>
</evidence>
<feature type="transmembrane region" description="Helical" evidence="9">
    <location>
        <begin position="111"/>
        <end position="132"/>
    </location>
</feature>
<feature type="transmembrane region" description="Helical" evidence="9">
    <location>
        <begin position="189"/>
        <end position="210"/>
    </location>
</feature>
<evidence type="ECO:0000256" key="6">
    <source>
        <dbReference type="ARBA" id="ARBA00022692"/>
    </source>
</evidence>
<dbReference type="InterPro" id="IPR051124">
    <property type="entry name" value="Phosphate_Transport_Permease"/>
</dbReference>
<reference evidence="12 13" key="1">
    <citation type="journal article" date="2016" name="Nat. Commun.">
        <title>Thousands of microbial genomes shed light on interconnected biogeochemical processes in an aquifer system.</title>
        <authorList>
            <person name="Anantharaman K."/>
            <person name="Brown C.T."/>
            <person name="Hug L.A."/>
            <person name="Sharon I."/>
            <person name="Castelle C.J."/>
            <person name="Probst A.J."/>
            <person name="Thomas B.C."/>
            <person name="Singh A."/>
            <person name="Wilkins M.J."/>
            <person name="Karaoz U."/>
            <person name="Brodie E.L."/>
            <person name="Williams K.H."/>
            <person name="Hubbard S.S."/>
            <person name="Banfield J.F."/>
        </authorList>
    </citation>
    <scope>NUCLEOTIDE SEQUENCE [LARGE SCALE GENOMIC DNA]</scope>
</reference>
<comment type="similarity">
    <text evidence="2 10">Belongs to the binding-protein-dependent transport system permease family. CysTW subfamily.</text>
</comment>
<keyword evidence="8 9" id="KW-0472">Membrane</keyword>
<keyword evidence="6 9" id="KW-0812">Transmembrane</keyword>
<dbReference type="PANTHER" id="PTHR30425:SF1">
    <property type="entry name" value="PHOSPHATE TRANSPORT SYSTEM PERMEASE PROTEIN PSTC"/>
    <property type="match status" value="1"/>
</dbReference>
<keyword evidence="7 9" id="KW-1133">Transmembrane helix</keyword>
<dbReference type="GO" id="GO:0006817">
    <property type="term" value="P:phosphate ion transport"/>
    <property type="evidence" value="ECO:0007669"/>
    <property type="project" value="UniProtKB-KW"/>
</dbReference>
<feature type="domain" description="ABC transmembrane type-1" evidence="11">
    <location>
        <begin position="68"/>
        <end position="279"/>
    </location>
</feature>
<keyword evidence="5 10" id="KW-0592">Phosphate transport</keyword>
<dbReference type="PANTHER" id="PTHR30425">
    <property type="entry name" value="PHOSPHATE TRANSPORT SYSTEM PERMEASE PROTEIN PST"/>
    <property type="match status" value="1"/>
</dbReference>
<comment type="function">
    <text evidence="10">Part of the binding-protein-dependent transport system for phosphate; probably responsible for the translocation of the substrate across the membrane.</text>
</comment>
<feature type="transmembrane region" description="Helical" evidence="9">
    <location>
        <begin position="12"/>
        <end position="32"/>
    </location>
</feature>
<protein>
    <recommendedName>
        <fullName evidence="10">Phosphate transport system permease protein</fullName>
    </recommendedName>
</protein>
<evidence type="ECO:0000256" key="5">
    <source>
        <dbReference type="ARBA" id="ARBA00022592"/>
    </source>
</evidence>
<dbReference type="PROSITE" id="PS50928">
    <property type="entry name" value="ABC_TM1"/>
    <property type="match status" value="1"/>
</dbReference>
<evidence type="ECO:0000256" key="4">
    <source>
        <dbReference type="ARBA" id="ARBA00022475"/>
    </source>
</evidence>
<dbReference type="Proteomes" id="UP000178602">
    <property type="component" value="Unassembled WGS sequence"/>
</dbReference>
<comment type="subcellular location">
    <subcellularLocation>
        <location evidence="1 9">Cell membrane</location>
        <topology evidence="1 9">Multi-pass membrane protein</topology>
    </subcellularLocation>
</comment>
<dbReference type="AlphaFoldDB" id="A0A1F4T4A1"/>
<dbReference type="InterPro" id="IPR035906">
    <property type="entry name" value="MetI-like_sf"/>
</dbReference>
<sequence>MKRTTEWIIEKLIFISGIGSIVFVALIFFFLLKEGLSLFASVNVFSFLFGVNWYPISEPPQFGILPLILGSLLVTLGAVVIAVPLGIASALYVAEVAPKWLSEILKSGIELLAAIPSIVLGFIGIATLAPFLKNVFNLPSGLTALAGSIMLAFMAMPTIVSIIEDSINSVPRSYREGSLALGATRWQTIYRVILPAASSGILAAIMLGIGRVIGETMAVLMITGNAAILPTSILQPVRTLTATIAAEMGEAVSGSEHYFALFAIGIVLFVISFIINLVADFFMNRNKKRNKKK</sequence>
<evidence type="ECO:0000256" key="9">
    <source>
        <dbReference type="RuleBase" id="RU363032"/>
    </source>
</evidence>